<keyword evidence="6" id="KW-0560">Oxidoreductase</keyword>
<comment type="caution">
    <text evidence="13">The sequence shown here is derived from an EMBL/GenBank/DDBJ whole genome shotgun (WGS) entry which is preliminary data.</text>
</comment>
<evidence type="ECO:0000256" key="6">
    <source>
        <dbReference type="ARBA" id="ARBA00023002"/>
    </source>
</evidence>
<reference evidence="13" key="1">
    <citation type="submission" date="2023-03" db="EMBL/GenBank/DDBJ databases">
        <title>Massive genome expansion in bonnet fungi (Mycena s.s.) driven by repeated elements and novel gene families across ecological guilds.</title>
        <authorList>
            <consortium name="Lawrence Berkeley National Laboratory"/>
            <person name="Harder C.B."/>
            <person name="Miyauchi S."/>
            <person name="Viragh M."/>
            <person name="Kuo A."/>
            <person name="Thoen E."/>
            <person name="Andreopoulos B."/>
            <person name="Lu D."/>
            <person name="Skrede I."/>
            <person name="Drula E."/>
            <person name="Henrissat B."/>
            <person name="Morin E."/>
            <person name="Kohler A."/>
            <person name="Barry K."/>
            <person name="LaButti K."/>
            <person name="Morin E."/>
            <person name="Salamov A."/>
            <person name="Lipzen A."/>
            <person name="Mereny Z."/>
            <person name="Hegedus B."/>
            <person name="Baldrian P."/>
            <person name="Stursova M."/>
            <person name="Weitz H."/>
            <person name="Taylor A."/>
            <person name="Grigoriev I.V."/>
            <person name="Nagy L.G."/>
            <person name="Martin F."/>
            <person name="Kauserud H."/>
        </authorList>
    </citation>
    <scope>NUCLEOTIDE SEQUENCE</scope>
    <source>
        <strain evidence="13">CBHHK182m</strain>
    </source>
</reference>
<evidence type="ECO:0000313" key="13">
    <source>
        <dbReference type="EMBL" id="KAJ7764868.1"/>
    </source>
</evidence>
<feature type="active site" description="Proton acceptor" evidence="8">
    <location>
        <position position="595"/>
    </location>
</feature>
<dbReference type="InterPro" id="IPR007867">
    <property type="entry name" value="GMC_OxRtase_C"/>
</dbReference>
<keyword evidence="7" id="KW-0325">Glycoprotein</keyword>
<evidence type="ECO:0000256" key="4">
    <source>
        <dbReference type="ARBA" id="ARBA00022729"/>
    </source>
</evidence>
<evidence type="ECO:0000256" key="3">
    <source>
        <dbReference type="ARBA" id="ARBA00022630"/>
    </source>
</evidence>
<feature type="active site" description="Proton donor" evidence="8">
    <location>
        <position position="552"/>
    </location>
</feature>
<dbReference type="Pfam" id="PF00732">
    <property type="entry name" value="GMC_oxred_N"/>
    <property type="match status" value="1"/>
</dbReference>
<evidence type="ECO:0000256" key="8">
    <source>
        <dbReference type="PIRSR" id="PIRSR000137-1"/>
    </source>
</evidence>
<dbReference type="SUPFAM" id="SSF51905">
    <property type="entry name" value="FAD/NAD(P)-binding domain"/>
    <property type="match status" value="1"/>
</dbReference>
<dbReference type="GO" id="GO:0016614">
    <property type="term" value="F:oxidoreductase activity, acting on CH-OH group of donors"/>
    <property type="evidence" value="ECO:0007669"/>
    <property type="project" value="InterPro"/>
</dbReference>
<dbReference type="Pfam" id="PF05199">
    <property type="entry name" value="GMC_oxred_C"/>
    <property type="match status" value="1"/>
</dbReference>
<dbReference type="PIRSF" id="PIRSF000137">
    <property type="entry name" value="Alcohol_oxidase"/>
    <property type="match status" value="1"/>
</dbReference>
<dbReference type="InterPro" id="IPR036188">
    <property type="entry name" value="FAD/NAD-bd_sf"/>
</dbReference>
<evidence type="ECO:0000256" key="11">
    <source>
        <dbReference type="SAM" id="Coils"/>
    </source>
</evidence>
<gene>
    <name evidence="13" type="ORF">B0H16DRAFT_1526020</name>
</gene>
<evidence type="ECO:0000256" key="9">
    <source>
        <dbReference type="PIRSR" id="PIRSR000137-2"/>
    </source>
</evidence>
<keyword evidence="11" id="KW-0175">Coiled coil</keyword>
<evidence type="ECO:0000313" key="14">
    <source>
        <dbReference type="Proteomes" id="UP001215598"/>
    </source>
</evidence>
<dbReference type="Proteomes" id="UP001215598">
    <property type="component" value="Unassembled WGS sequence"/>
</dbReference>
<feature type="binding site" evidence="9">
    <location>
        <position position="257"/>
    </location>
    <ligand>
        <name>FAD</name>
        <dbReference type="ChEBI" id="CHEBI:57692"/>
    </ligand>
</feature>
<evidence type="ECO:0000259" key="12">
    <source>
        <dbReference type="PROSITE" id="PS00623"/>
    </source>
</evidence>
<evidence type="ECO:0000256" key="1">
    <source>
        <dbReference type="ARBA" id="ARBA00001974"/>
    </source>
</evidence>
<keyword evidence="4" id="KW-0732">Signal</keyword>
<evidence type="ECO:0000256" key="5">
    <source>
        <dbReference type="ARBA" id="ARBA00022827"/>
    </source>
</evidence>
<protein>
    <submittedName>
        <fullName evidence="13">Alcohol oxidase</fullName>
    </submittedName>
</protein>
<dbReference type="Gene3D" id="3.30.560.10">
    <property type="entry name" value="Glucose Oxidase, domain 3"/>
    <property type="match status" value="1"/>
</dbReference>
<keyword evidence="14" id="KW-1185">Reference proteome</keyword>
<feature type="domain" description="Glucose-methanol-choline oxidoreductase N-terminal" evidence="12">
    <location>
        <begin position="95"/>
        <end position="118"/>
    </location>
</feature>
<dbReference type="Gene3D" id="3.50.50.60">
    <property type="entry name" value="FAD/NAD(P)-binding domain"/>
    <property type="match status" value="1"/>
</dbReference>
<dbReference type="PROSITE" id="PS00623">
    <property type="entry name" value="GMC_OXRED_1"/>
    <property type="match status" value="1"/>
</dbReference>
<dbReference type="PANTHER" id="PTHR11552:SF201">
    <property type="entry name" value="GLUCOSE-METHANOL-CHOLINE OXIDOREDUCTASE N-TERMINAL DOMAIN-CONTAINING PROTEIN"/>
    <property type="match status" value="1"/>
</dbReference>
<name>A0AAD7JHG3_9AGAR</name>
<evidence type="ECO:0000256" key="10">
    <source>
        <dbReference type="RuleBase" id="RU003968"/>
    </source>
</evidence>
<sequence length="607" mass="65369">MAFPSASAIEAFIATQLDYIVIGGGVAGLPIANRLTEDPSVKVGILEAGLSFQDDPLIDIPRNVALNNGNPKYDWMLSTSPQFGAAERSIMIFRGKGLGGSSVLNYMAWDRGSKEEYDAWNALVDGDGWNWDSILPFLVKVEDALPATINPDLALRYSASEAHVLDRGIPRDEAVGSGGPVKIRYNELNTDVTSPYVKAWNILGQRTNSNPWGGDASGLYSGRLSIDEHGKRVTATSAYYTPVASRPNLSLLTGAQVTKILFESELVDGNRVAIGVEFTVDGKIYTVSVSKEVILSAGVIQTPQILELSGVGDSKRLEGMGITTLVHLPGVGENLHDHPFSSIHYQAKSGVMTYDELSKNAEFAAAEKERYEKSGQGWMASNDSVFVFTALDKILDASVLSAKIKKVEEAIDAEKNNPSANQLTLKQHSIQLDWLKKGGVPHMEFILFSGGLVKPDPNASYFVITSGLQHPFSRGCVHIQSTDPLQAPLIDPGYLTHEFDVFSLLAGYRAVEKLAQTPPLVDIISQQIVPATTLSDEEVIQYIRQGCVSGAHQMGTAAMARRDLGGVVGSNLKVHGTANLRVADASIIPLPVAAHIQATVYAIGEKV</sequence>
<organism evidence="13 14">
    <name type="scientific">Mycena metata</name>
    <dbReference type="NCBI Taxonomy" id="1033252"/>
    <lineage>
        <taxon>Eukaryota</taxon>
        <taxon>Fungi</taxon>
        <taxon>Dikarya</taxon>
        <taxon>Basidiomycota</taxon>
        <taxon>Agaricomycotina</taxon>
        <taxon>Agaricomycetes</taxon>
        <taxon>Agaricomycetidae</taxon>
        <taxon>Agaricales</taxon>
        <taxon>Marasmiineae</taxon>
        <taxon>Mycenaceae</taxon>
        <taxon>Mycena</taxon>
    </lineage>
</organism>
<dbReference type="EMBL" id="JARKIB010000027">
    <property type="protein sequence ID" value="KAJ7764868.1"/>
    <property type="molecule type" value="Genomic_DNA"/>
</dbReference>
<dbReference type="AlphaFoldDB" id="A0AAD7JHG3"/>
<accession>A0AAD7JHG3</accession>
<dbReference type="InterPro" id="IPR000172">
    <property type="entry name" value="GMC_OxRdtase_N"/>
</dbReference>
<dbReference type="SUPFAM" id="SSF54373">
    <property type="entry name" value="FAD-linked reductases, C-terminal domain"/>
    <property type="match status" value="1"/>
</dbReference>
<keyword evidence="5 9" id="KW-0274">FAD</keyword>
<dbReference type="GO" id="GO:0050660">
    <property type="term" value="F:flavin adenine dinucleotide binding"/>
    <property type="evidence" value="ECO:0007669"/>
    <property type="project" value="InterPro"/>
</dbReference>
<dbReference type="InterPro" id="IPR012132">
    <property type="entry name" value="GMC_OxRdtase"/>
</dbReference>
<dbReference type="PANTHER" id="PTHR11552">
    <property type="entry name" value="GLUCOSE-METHANOL-CHOLINE GMC OXIDOREDUCTASE"/>
    <property type="match status" value="1"/>
</dbReference>
<proteinExistence type="inferred from homology"/>
<comment type="cofactor">
    <cofactor evidence="1 9">
        <name>FAD</name>
        <dbReference type="ChEBI" id="CHEBI:57692"/>
    </cofactor>
</comment>
<feature type="coiled-coil region" evidence="11">
    <location>
        <begin position="354"/>
        <end position="417"/>
    </location>
</feature>
<evidence type="ECO:0000256" key="2">
    <source>
        <dbReference type="ARBA" id="ARBA00010790"/>
    </source>
</evidence>
<comment type="similarity">
    <text evidence="2 10">Belongs to the GMC oxidoreductase family.</text>
</comment>
<evidence type="ECO:0000256" key="7">
    <source>
        <dbReference type="ARBA" id="ARBA00023180"/>
    </source>
</evidence>
<keyword evidence="3 10" id="KW-0285">Flavoprotein</keyword>